<evidence type="ECO:0000313" key="1">
    <source>
        <dbReference type="EnsemblPlants" id="AVESA.00010b.r2.7AG1214740.1.CDS"/>
    </source>
</evidence>
<evidence type="ECO:0000313" key="2">
    <source>
        <dbReference type="Proteomes" id="UP001732700"/>
    </source>
</evidence>
<dbReference type="EnsemblPlants" id="AVESA.00010b.r2.7AG1214740.1">
    <property type="protein sequence ID" value="AVESA.00010b.r2.7AG1214740.1.CDS"/>
    <property type="gene ID" value="AVESA.00010b.r2.7AG1214740"/>
</dbReference>
<dbReference type="Proteomes" id="UP001732700">
    <property type="component" value="Chromosome 7A"/>
</dbReference>
<organism evidence="1 2">
    <name type="scientific">Avena sativa</name>
    <name type="common">Oat</name>
    <dbReference type="NCBI Taxonomy" id="4498"/>
    <lineage>
        <taxon>Eukaryota</taxon>
        <taxon>Viridiplantae</taxon>
        <taxon>Streptophyta</taxon>
        <taxon>Embryophyta</taxon>
        <taxon>Tracheophyta</taxon>
        <taxon>Spermatophyta</taxon>
        <taxon>Magnoliopsida</taxon>
        <taxon>Liliopsida</taxon>
        <taxon>Poales</taxon>
        <taxon>Poaceae</taxon>
        <taxon>BOP clade</taxon>
        <taxon>Pooideae</taxon>
        <taxon>Poodae</taxon>
        <taxon>Poeae</taxon>
        <taxon>Poeae Chloroplast Group 1 (Aveneae type)</taxon>
        <taxon>Aveninae</taxon>
        <taxon>Avena</taxon>
    </lineage>
</organism>
<name>A0ACD5ZVS3_AVESA</name>
<reference evidence="1" key="1">
    <citation type="submission" date="2021-05" db="EMBL/GenBank/DDBJ databases">
        <authorList>
            <person name="Scholz U."/>
            <person name="Mascher M."/>
            <person name="Fiebig A."/>
        </authorList>
    </citation>
    <scope>NUCLEOTIDE SEQUENCE [LARGE SCALE GENOMIC DNA]</scope>
</reference>
<keyword evidence="2" id="KW-1185">Reference proteome</keyword>
<reference evidence="1" key="2">
    <citation type="submission" date="2025-09" db="UniProtKB">
        <authorList>
            <consortium name="EnsemblPlants"/>
        </authorList>
    </citation>
    <scope>IDENTIFICATION</scope>
</reference>
<proteinExistence type="predicted"/>
<accession>A0ACD5ZVS3</accession>
<sequence length="372" mass="41947">MEATTDVRMATGNGENSYASNSRLQEKAILETRPALREAIQEVYTSLSNRRSTMVVADLGCSSGPNTLLVVSEVMGAIRALARRLEERCAVEVQFFLNDLPGNDFNLVFRSLEHYDNLLDGGKEAPPCYVSGLPGSYYKRLFPRRSVHLFHSSYSLMWRSKVPEELSSCTHVNEGNIYIGKTTPPVVIKLFQEQFQKDFELFLTLRYRELVSGGRMLLTFLGRECEEMLTHGEVSTVFDLVGKAIRSLVLQGRVEKEKLDSFNLPYYAPSVKEVKALINKNSLFDIEQIKLFESNWDPQDDSDGDVVLDCARSGANVSKCIRAVLEPLIVDHFGEEIIDELFTVYASIIAKHMEKAKAKYPIIVVSLKKAMH</sequence>
<protein>
    <submittedName>
        <fullName evidence="1">Uncharacterized protein</fullName>
    </submittedName>
</protein>